<dbReference type="InterPro" id="IPR011990">
    <property type="entry name" value="TPR-like_helical_dom_sf"/>
</dbReference>
<dbReference type="SUPFAM" id="SSF48452">
    <property type="entry name" value="TPR-like"/>
    <property type="match status" value="1"/>
</dbReference>
<evidence type="ECO:0000313" key="2">
    <source>
        <dbReference type="EMBL" id="RKR89239.1"/>
    </source>
</evidence>
<feature type="compositionally biased region" description="Acidic residues" evidence="1">
    <location>
        <begin position="142"/>
        <end position="154"/>
    </location>
</feature>
<organism evidence="2 3">
    <name type="scientific">Micromonospora pisi</name>
    <dbReference type="NCBI Taxonomy" id="589240"/>
    <lineage>
        <taxon>Bacteria</taxon>
        <taxon>Bacillati</taxon>
        <taxon>Actinomycetota</taxon>
        <taxon>Actinomycetes</taxon>
        <taxon>Micromonosporales</taxon>
        <taxon>Micromonosporaceae</taxon>
        <taxon>Micromonospora</taxon>
    </lineage>
</organism>
<evidence type="ECO:0000256" key="1">
    <source>
        <dbReference type="SAM" id="MobiDB-lite"/>
    </source>
</evidence>
<comment type="caution">
    <text evidence="2">The sequence shown here is derived from an EMBL/GenBank/DDBJ whole genome shotgun (WGS) entry which is preliminary data.</text>
</comment>
<dbReference type="Gene3D" id="1.25.40.10">
    <property type="entry name" value="Tetratricopeptide repeat domain"/>
    <property type="match status" value="1"/>
</dbReference>
<dbReference type="OrthoDB" id="8450665at2"/>
<dbReference type="RefSeq" id="WP_147457039.1">
    <property type="nucleotide sequence ID" value="NZ_RBKT01000001.1"/>
</dbReference>
<dbReference type="Proteomes" id="UP000277671">
    <property type="component" value="Unassembled WGS sequence"/>
</dbReference>
<proteinExistence type="predicted"/>
<dbReference type="EMBL" id="RBKT01000001">
    <property type="protein sequence ID" value="RKR89239.1"/>
    <property type="molecule type" value="Genomic_DNA"/>
</dbReference>
<accession>A0A495JMH6</accession>
<evidence type="ECO:0000313" key="3">
    <source>
        <dbReference type="Proteomes" id="UP000277671"/>
    </source>
</evidence>
<name>A0A495JMH6_9ACTN</name>
<reference evidence="2 3" key="1">
    <citation type="submission" date="2018-10" db="EMBL/GenBank/DDBJ databases">
        <title>Sequencing the genomes of 1000 actinobacteria strains.</title>
        <authorList>
            <person name="Klenk H.-P."/>
        </authorList>
    </citation>
    <scope>NUCLEOTIDE SEQUENCE [LARGE SCALE GENOMIC DNA]</scope>
    <source>
        <strain evidence="2 3">DSM 45175</strain>
    </source>
</reference>
<protein>
    <recommendedName>
        <fullName evidence="4">Tetratricopeptide repeat protein</fullName>
    </recommendedName>
</protein>
<keyword evidence="3" id="KW-1185">Reference proteome</keyword>
<evidence type="ECO:0008006" key="4">
    <source>
        <dbReference type="Google" id="ProtNLM"/>
    </source>
</evidence>
<gene>
    <name evidence="2" type="ORF">BDK92_3579</name>
</gene>
<sequence>MDLSNPVLRLCQDGMRAEAEGRGADARALYERAWESSGDDYEACVAAHYLARQQEEADEVLRWNREALTRADRVGDERVAALYPSLHVGVGLACERLGDLPRARRAFEQAQGHVVALPEDGYGDLLRTAIADGLRRLTGPPDADETNQDDADRG</sequence>
<feature type="region of interest" description="Disordered" evidence="1">
    <location>
        <begin position="135"/>
        <end position="154"/>
    </location>
</feature>
<dbReference type="AlphaFoldDB" id="A0A495JMH6"/>